<dbReference type="Proteomes" id="UP000001075">
    <property type="component" value="Unassembled WGS sequence"/>
</dbReference>
<feature type="compositionally biased region" description="Polar residues" evidence="1">
    <location>
        <begin position="72"/>
        <end position="88"/>
    </location>
</feature>
<sequence>MVLRPAHGSVCCRKGKEDVCCVLALCVFLSHVDLLVSGHAAIEMATTVTSVTPSAALVLFPTDPEDLERGNDNGTPAPTSDNDDNSLGYTDFILSSKSLAANMNTLENRAVHEN</sequence>
<dbReference type="AlphaFoldDB" id="G3HHQ0"/>
<dbReference type="EMBL" id="JH000382">
    <property type="protein sequence ID" value="EGV96914.1"/>
    <property type="molecule type" value="Genomic_DNA"/>
</dbReference>
<dbReference type="STRING" id="10029.G3HHQ0"/>
<organism evidence="2 3">
    <name type="scientific">Cricetulus griseus</name>
    <name type="common">Chinese hamster</name>
    <name type="synonym">Cricetulus barabensis griseus</name>
    <dbReference type="NCBI Taxonomy" id="10029"/>
    <lineage>
        <taxon>Eukaryota</taxon>
        <taxon>Metazoa</taxon>
        <taxon>Chordata</taxon>
        <taxon>Craniata</taxon>
        <taxon>Vertebrata</taxon>
        <taxon>Euteleostomi</taxon>
        <taxon>Mammalia</taxon>
        <taxon>Eutheria</taxon>
        <taxon>Euarchontoglires</taxon>
        <taxon>Glires</taxon>
        <taxon>Rodentia</taxon>
        <taxon>Myomorpha</taxon>
        <taxon>Muroidea</taxon>
        <taxon>Cricetidae</taxon>
        <taxon>Cricetinae</taxon>
        <taxon>Cricetulus</taxon>
    </lineage>
</organism>
<name>G3HHQ0_CRIGR</name>
<proteinExistence type="predicted"/>
<accession>G3HHQ0</accession>
<evidence type="ECO:0000256" key="1">
    <source>
        <dbReference type="SAM" id="MobiDB-lite"/>
    </source>
</evidence>
<evidence type="ECO:0000313" key="3">
    <source>
        <dbReference type="Proteomes" id="UP000001075"/>
    </source>
</evidence>
<evidence type="ECO:0000313" key="2">
    <source>
        <dbReference type="EMBL" id="EGV96914.1"/>
    </source>
</evidence>
<feature type="region of interest" description="Disordered" evidence="1">
    <location>
        <begin position="62"/>
        <end position="88"/>
    </location>
</feature>
<protein>
    <submittedName>
        <fullName evidence="2">Roundabout-like 1</fullName>
    </submittedName>
</protein>
<reference evidence="3" key="1">
    <citation type="journal article" date="2011" name="Nat. Biotechnol.">
        <title>The genomic sequence of the Chinese hamster ovary (CHO)-K1 cell line.</title>
        <authorList>
            <person name="Xu X."/>
            <person name="Nagarajan H."/>
            <person name="Lewis N.E."/>
            <person name="Pan S."/>
            <person name="Cai Z."/>
            <person name="Liu X."/>
            <person name="Chen W."/>
            <person name="Xie M."/>
            <person name="Wang W."/>
            <person name="Hammond S."/>
            <person name="Andersen M.R."/>
            <person name="Neff N."/>
            <person name="Passarelli B."/>
            <person name="Koh W."/>
            <person name="Fan H.C."/>
            <person name="Wang J."/>
            <person name="Gui Y."/>
            <person name="Lee K.H."/>
            <person name="Betenbaugh M.J."/>
            <person name="Quake S.R."/>
            <person name="Famili I."/>
            <person name="Palsson B.O."/>
            <person name="Wang J."/>
        </authorList>
    </citation>
    <scope>NUCLEOTIDE SEQUENCE [LARGE SCALE GENOMIC DNA]</scope>
    <source>
        <strain evidence="3">CHO K1 cell line</strain>
    </source>
</reference>
<gene>
    <name evidence="2" type="ORF">I79_010156</name>
</gene>
<dbReference type="InParanoid" id="G3HHQ0"/>
<dbReference type="GlyGen" id="G3HHQ0">
    <property type="glycosylation" value="1 site"/>
</dbReference>